<dbReference type="AlphaFoldDB" id="B3M5T0"/>
<accession>B3M5T0</accession>
<gene>
    <name evidence="3" type="primary">Dana\GF10120</name>
    <name evidence="3" type="synonym">dana_GLEANR_10076</name>
    <name evidence="3" type="ORF">GF10120</name>
</gene>
<dbReference type="Pfam" id="PF01607">
    <property type="entry name" value="CBM_14"/>
    <property type="match status" value="1"/>
</dbReference>
<dbReference type="EMBL" id="CH902618">
    <property type="protein sequence ID" value="EDV39620.1"/>
    <property type="molecule type" value="Genomic_DNA"/>
</dbReference>
<dbReference type="FunCoup" id="B3M5T0">
    <property type="interactions" value="1"/>
</dbReference>
<organism evidence="3 4">
    <name type="scientific">Drosophila ananassae</name>
    <name type="common">Fruit fly</name>
    <dbReference type="NCBI Taxonomy" id="7217"/>
    <lineage>
        <taxon>Eukaryota</taxon>
        <taxon>Metazoa</taxon>
        <taxon>Ecdysozoa</taxon>
        <taxon>Arthropoda</taxon>
        <taxon>Hexapoda</taxon>
        <taxon>Insecta</taxon>
        <taxon>Pterygota</taxon>
        <taxon>Neoptera</taxon>
        <taxon>Endopterygota</taxon>
        <taxon>Diptera</taxon>
        <taxon>Brachycera</taxon>
        <taxon>Muscomorpha</taxon>
        <taxon>Ephydroidea</taxon>
        <taxon>Drosophilidae</taxon>
        <taxon>Drosophila</taxon>
        <taxon>Sophophora</taxon>
    </lineage>
</organism>
<dbReference type="OMA" id="WSADEAC"/>
<feature type="signal peptide" evidence="1">
    <location>
        <begin position="1"/>
        <end position="17"/>
    </location>
</feature>
<dbReference type="Proteomes" id="UP000007801">
    <property type="component" value="Unassembled WGS sequence"/>
</dbReference>
<keyword evidence="1" id="KW-0732">Signal</keyword>
<dbReference type="KEGG" id="dan:6492995"/>
<dbReference type="InterPro" id="IPR036508">
    <property type="entry name" value="Chitin-bd_dom_sf"/>
</dbReference>
<dbReference type="SUPFAM" id="SSF57625">
    <property type="entry name" value="Invertebrate chitin-binding proteins"/>
    <property type="match status" value="1"/>
</dbReference>
<name>B3M5T0_DROAN</name>
<keyword evidence="4" id="KW-1185">Reference proteome</keyword>
<dbReference type="OrthoDB" id="7857752at2759"/>
<dbReference type="GeneID" id="6492995"/>
<dbReference type="PhylomeDB" id="B3M5T0"/>
<feature type="chain" id="PRO_5002792095" description="Chitin-binding type-2 domain-containing protein" evidence="1">
    <location>
        <begin position="18"/>
        <end position="94"/>
    </location>
</feature>
<dbReference type="HOGENOM" id="CLU_2374953_0_0_1"/>
<dbReference type="Gene3D" id="2.170.140.10">
    <property type="entry name" value="Chitin binding domain"/>
    <property type="match status" value="1"/>
</dbReference>
<sequence length="94" mass="10251">MWTKIIVILVVIHCLAALPAPEQDDAGSWSADEACKGLTTTTHIENQNDSTCKTFILCYVTNSSTQAVTINCKSGMYFDSTLKICSTNKPENCT</sequence>
<evidence type="ECO:0000313" key="4">
    <source>
        <dbReference type="Proteomes" id="UP000007801"/>
    </source>
</evidence>
<dbReference type="GO" id="GO:0008061">
    <property type="term" value="F:chitin binding"/>
    <property type="evidence" value="ECO:0007669"/>
    <property type="project" value="InterPro"/>
</dbReference>
<evidence type="ECO:0000313" key="3">
    <source>
        <dbReference type="EMBL" id="EDV39620.1"/>
    </source>
</evidence>
<protein>
    <recommendedName>
        <fullName evidence="2">Chitin-binding type-2 domain-containing protein</fullName>
    </recommendedName>
</protein>
<feature type="domain" description="Chitin-binding type-2" evidence="2">
    <location>
        <begin position="32"/>
        <end position="94"/>
    </location>
</feature>
<dbReference type="InParanoid" id="B3M5T0"/>
<dbReference type="PROSITE" id="PS50940">
    <property type="entry name" value="CHIT_BIND_II"/>
    <property type="match status" value="1"/>
</dbReference>
<dbReference type="InterPro" id="IPR002557">
    <property type="entry name" value="Chitin-bd_dom"/>
</dbReference>
<reference evidence="3 4" key="1">
    <citation type="journal article" date="2007" name="Nature">
        <title>Evolution of genes and genomes on the Drosophila phylogeny.</title>
        <authorList>
            <consortium name="Drosophila 12 Genomes Consortium"/>
            <person name="Clark A.G."/>
            <person name="Eisen M.B."/>
            <person name="Smith D.R."/>
            <person name="Bergman C.M."/>
            <person name="Oliver B."/>
            <person name="Markow T.A."/>
            <person name="Kaufman T.C."/>
            <person name="Kellis M."/>
            <person name="Gelbart W."/>
            <person name="Iyer V.N."/>
            <person name="Pollard D.A."/>
            <person name="Sackton T.B."/>
            <person name="Larracuente A.M."/>
            <person name="Singh N.D."/>
            <person name="Abad J.P."/>
            <person name="Abt D.N."/>
            <person name="Adryan B."/>
            <person name="Aguade M."/>
            <person name="Akashi H."/>
            <person name="Anderson W.W."/>
            <person name="Aquadro C.F."/>
            <person name="Ardell D.H."/>
            <person name="Arguello R."/>
            <person name="Artieri C.G."/>
            <person name="Barbash D.A."/>
            <person name="Barker D."/>
            <person name="Barsanti P."/>
            <person name="Batterham P."/>
            <person name="Batzoglou S."/>
            <person name="Begun D."/>
            <person name="Bhutkar A."/>
            <person name="Blanco E."/>
            <person name="Bosak S.A."/>
            <person name="Bradley R.K."/>
            <person name="Brand A.D."/>
            <person name="Brent M.R."/>
            <person name="Brooks A.N."/>
            <person name="Brown R.H."/>
            <person name="Butlin R.K."/>
            <person name="Caggese C."/>
            <person name="Calvi B.R."/>
            <person name="Bernardo de Carvalho A."/>
            <person name="Caspi A."/>
            <person name="Castrezana S."/>
            <person name="Celniker S.E."/>
            <person name="Chang J.L."/>
            <person name="Chapple C."/>
            <person name="Chatterji S."/>
            <person name="Chinwalla A."/>
            <person name="Civetta A."/>
            <person name="Clifton S.W."/>
            <person name="Comeron J.M."/>
            <person name="Costello J.C."/>
            <person name="Coyne J.A."/>
            <person name="Daub J."/>
            <person name="David R.G."/>
            <person name="Delcher A.L."/>
            <person name="Delehaunty K."/>
            <person name="Do C.B."/>
            <person name="Ebling H."/>
            <person name="Edwards K."/>
            <person name="Eickbush T."/>
            <person name="Evans J.D."/>
            <person name="Filipski A."/>
            <person name="Findeiss S."/>
            <person name="Freyhult E."/>
            <person name="Fulton L."/>
            <person name="Fulton R."/>
            <person name="Garcia A.C."/>
            <person name="Gardiner A."/>
            <person name="Garfield D.A."/>
            <person name="Garvin B.E."/>
            <person name="Gibson G."/>
            <person name="Gilbert D."/>
            <person name="Gnerre S."/>
            <person name="Godfrey J."/>
            <person name="Good R."/>
            <person name="Gotea V."/>
            <person name="Gravely B."/>
            <person name="Greenberg A.J."/>
            <person name="Griffiths-Jones S."/>
            <person name="Gross S."/>
            <person name="Guigo R."/>
            <person name="Gustafson E.A."/>
            <person name="Haerty W."/>
            <person name="Hahn M.W."/>
            <person name="Halligan D.L."/>
            <person name="Halpern A.L."/>
            <person name="Halter G.M."/>
            <person name="Han M.V."/>
            <person name="Heger A."/>
            <person name="Hillier L."/>
            <person name="Hinrichs A.S."/>
            <person name="Holmes I."/>
            <person name="Hoskins R.A."/>
            <person name="Hubisz M.J."/>
            <person name="Hultmark D."/>
            <person name="Huntley M.A."/>
            <person name="Jaffe D.B."/>
            <person name="Jagadeeshan S."/>
            <person name="Jeck W.R."/>
            <person name="Johnson J."/>
            <person name="Jones C.D."/>
            <person name="Jordan W.C."/>
            <person name="Karpen G.H."/>
            <person name="Kataoka E."/>
            <person name="Keightley P.D."/>
            <person name="Kheradpour P."/>
            <person name="Kirkness E.F."/>
            <person name="Koerich L.B."/>
            <person name="Kristiansen K."/>
            <person name="Kudrna D."/>
            <person name="Kulathinal R.J."/>
            <person name="Kumar S."/>
            <person name="Kwok R."/>
            <person name="Lander E."/>
            <person name="Langley C.H."/>
            <person name="Lapoint R."/>
            <person name="Lazzaro B.P."/>
            <person name="Lee S.J."/>
            <person name="Levesque L."/>
            <person name="Li R."/>
            <person name="Lin C.F."/>
            <person name="Lin M.F."/>
            <person name="Lindblad-Toh K."/>
            <person name="Llopart A."/>
            <person name="Long M."/>
            <person name="Low L."/>
            <person name="Lozovsky E."/>
            <person name="Lu J."/>
            <person name="Luo M."/>
            <person name="Machado C.A."/>
            <person name="Makalowski W."/>
            <person name="Marzo M."/>
            <person name="Matsuda M."/>
            <person name="Matzkin L."/>
            <person name="McAllister B."/>
            <person name="McBride C.S."/>
            <person name="McKernan B."/>
            <person name="McKernan K."/>
            <person name="Mendez-Lago M."/>
            <person name="Minx P."/>
            <person name="Mollenhauer M.U."/>
            <person name="Montooth K."/>
            <person name="Mount S.M."/>
            <person name="Mu X."/>
            <person name="Myers E."/>
            <person name="Negre B."/>
            <person name="Newfeld S."/>
            <person name="Nielsen R."/>
            <person name="Noor M.A."/>
            <person name="O'Grady P."/>
            <person name="Pachter L."/>
            <person name="Papaceit M."/>
            <person name="Parisi M.J."/>
            <person name="Parisi M."/>
            <person name="Parts L."/>
            <person name="Pedersen J.S."/>
            <person name="Pesole G."/>
            <person name="Phillippy A.M."/>
            <person name="Ponting C.P."/>
            <person name="Pop M."/>
            <person name="Porcelli D."/>
            <person name="Powell J.R."/>
            <person name="Prohaska S."/>
            <person name="Pruitt K."/>
            <person name="Puig M."/>
            <person name="Quesneville H."/>
            <person name="Ram K.R."/>
            <person name="Rand D."/>
            <person name="Rasmussen M.D."/>
            <person name="Reed L.K."/>
            <person name="Reenan R."/>
            <person name="Reily A."/>
            <person name="Remington K.A."/>
            <person name="Rieger T.T."/>
            <person name="Ritchie M.G."/>
            <person name="Robin C."/>
            <person name="Rogers Y.H."/>
            <person name="Rohde C."/>
            <person name="Rozas J."/>
            <person name="Rubenfield M.J."/>
            <person name="Ruiz A."/>
            <person name="Russo S."/>
            <person name="Salzberg S.L."/>
            <person name="Sanchez-Gracia A."/>
            <person name="Saranga D.J."/>
            <person name="Sato H."/>
            <person name="Schaeffer S.W."/>
            <person name="Schatz M.C."/>
            <person name="Schlenke T."/>
            <person name="Schwartz R."/>
            <person name="Segarra C."/>
            <person name="Singh R.S."/>
            <person name="Sirot L."/>
            <person name="Sirota M."/>
            <person name="Sisneros N.B."/>
            <person name="Smith C.D."/>
            <person name="Smith T.F."/>
            <person name="Spieth J."/>
            <person name="Stage D.E."/>
            <person name="Stark A."/>
            <person name="Stephan W."/>
            <person name="Strausberg R.L."/>
            <person name="Strempel S."/>
            <person name="Sturgill D."/>
            <person name="Sutton G."/>
            <person name="Sutton G.G."/>
            <person name="Tao W."/>
            <person name="Teichmann S."/>
            <person name="Tobari Y.N."/>
            <person name="Tomimura Y."/>
            <person name="Tsolas J.M."/>
            <person name="Valente V.L."/>
            <person name="Venter E."/>
            <person name="Venter J.C."/>
            <person name="Vicario S."/>
            <person name="Vieira F.G."/>
            <person name="Vilella A.J."/>
            <person name="Villasante A."/>
            <person name="Walenz B."/>
            <person name="Wang J."/>
            <person name="Wasserman M."/>
            <person name="Watts T."/>
            <person name="Wilson D."/>
            <person name="Wilson R.K."/>
            <person name="Wing R.A."/>
            <person name="Wolfner M.F."/>
            <person name="Wong A."/>
            <person name="Wong G.K."/>
            <person name="Wu C.I."/>
            <person name="Wu G."/>
            <person name="Yamamoto D."/>
            <person name="Yang H.P."/>
            <person name="Yang S.P."/>
            <person name="Yorke J.A."/>
            <person name="Yoshida K."/>
            <person name="Zdobnov E."/>
            <person name="Zhang P."/>
            <person name="Zhang Y."/>
            <person name="Zimin A.V."/>
            <person name="Baldwin J."/>
            <person name="Abdouelleil A."/>
            <person name="Abdulkadir J."/>
            <person name="Abebe A."/>
            <person name="Abera B."/>
            <person name="Abreu J."/>
            <person name="Acer S.C."/>
            <person name="Aftuck L."/>
            <person name="Alexander A."/>
            <person name="An P."/>
            <person name="Anderson E."/>
            <person name="Anderson S."/>
            <person name="Arachi H."/>
            <person name="Azer M."/>
            <person name="Bachantsang P."/>
            <person name="Barry A."/>
            <person name="Bayul T."/>
            <person name="Berlin A."/>
            <person name="Bessette D."/>
            <person name="Bloom T."/>
            <person name="Blye J."/>
            <person name="Boguslavskiy L."/>
            <person name="Bonnet C."/>
            <person name="Boukhgalter B."/>
            <person name="Bourzgui I."/>
            <person name="Brown A."/>
            <person name="Cahill P."/>
            <person name="Channer S."/>
            <person name="Cheshatsang Y."/>
            <person name="Chuda L."/>
            <person name="Citroen M."/>
            <person name="Collymore A."/>
            <person name="Cooke P."/>
            <person name="Costello M."/>
            <person name="D'Aco K."/>
            <person name="Daza R."/>
            <person name="De Haan G."/>
            <person name="DeGray S."/>
            <person name="DeMaso C."/>
            <person name="Dhargay N."/>
            <person name="Dooley K."/>
            <person name="Dooley E."/>
            <person name="Doricent M."/>
            <person name="Dorje P."/>
            <person name="Dorjee K."/>
            <person name="Dupes A."/>
            <person name="Elong R."/>
            <person name="Falk J."/>
            <person name="Farina A."/>
            <person name="Faro S."/>
            <person name="Ferguson D."/>
            <person name="Fisher S."/>
            <person name="Foley C.D."/>
            <person name="Franke A."/>
            <person name="Friedrich D."/>
            <person name="Gadbois L."/>
            <person name="Gearin G."/>
            <person name="Gearin C.R."/>
            <person name="Giannoukos G."/>
            <person name="Goode T."/>
            <person name="Graham J."/>
            <person name="Grandbois E."/>
            <person name="Grewal S."/>
            <person name="Gyaltsen K."/>
            <person name="Hafez N."/>
            <person name="Hagos B."/>
            <person name="Hall J."/>
            <person name="Henson C."/>
            <person name="Hollinger A."/>
            <person name="Honan T."/>
            <person name="Huard M.D."/>
            <person name="Hughes L."/>
            <person name="Hurhula B."/>
            <person name="Husby M.E."/>
            <person name="Kamat A."/>
            <person name="Kanga B."/>
            <person name="Kashin S."/>
            <person name="Khazanovich D."/>
            <person name="Kisner P."/>
            <person name="Lance K."/>
            <person name="Lara M."/>
            <person name="Lee W."/>
            <person name="Lennon N."/>
            <person name="Letendre F."/>
            <person name="LeVine R."/>
            <person name="Lipovsky A."/>
            <person name="Liu X."/>
            <person name="Liu J."/>
            <person name="Liu S."/>
            <person name="Lokyitsang T."/>
            <person name="Lokyitsang Y."/>
            <person name="Lubonja R."/>
            <person name="Lui A."/>
            <person name="MacDonald P."/>
            <person name="Magnisalis V."/>
            <person name="Maru K."/>
            <person name="Matthews C."/>
            <person name="McCusker W."/>
            <person name="McDonough S."/>
            <person name="Mehta T."/>
            <person name="Meldrim J."/>
            <person name="Meneus L."/>
            <person name="Mihai O."/>
            <person name="Mihalev A."/>
            <person name="Mihova T."/>
            <person name="Mittelman R."/>
            <person name="Mlenga V."/>
            <person name="Montmayeur A."/>
            <person name="Mulrain L."/>
            <person name="Navidi A."/>
            <person name="Naylor J."/>
            <person name="Negash T."/>
            <person name="Nguyen T."/>
            <person name="Nguyen N."/>
            <person name="Nicol R."/>
            <person name="Norbu C."/>
            <person name="Norbu N."/>
            <person name="Novod N."/>
            <person name="O'Neill B."/>
            <person name="Osman S."/>
            <person name="Markiewicz E."/>
            <person name="Oyono O.L."/>
            <person name="Patti C."/>
            <person name="Phunkhang P."/>
            <person name="Pierre F."/>
            <person name="Priest M."/>
            <person name="Raghuraman S."/>
            <person name="Rege F."/>
            <person name="Reyes R."/>
            <person name="Rise C."/>
            <person name="Rogov P."/>
            <person name="Ross K."/>
            <person name="Ryan E."/>
            <person name="Settipalli S."/>
            <person name="Shea T."/>
            <person name="Sherpa N."/>
            <person name="Shi L."/>
            <person name="Shih D."/>
            <person name="Sparrow T."/>
            <person name="Spaulding J."/>
            <person name="Stalker J."/>
            <person name="Stange-Thomann N."/>
            <person name="Stavropoulos S."/>
            <person name="Stone C."/>
            <person name="Strader C."/>
            <person name="Tesfaye S."/>
            <person name="Thomson T."/>
            <person name="Thoulutsang Y."/>
            <person name="Thoulutsang D."/>
            <person name="Topham K."/>
            <person name="Topping I."/>
            <person name="Tsamla T."/>
            <person name="Vassiliev H."/>
            <person name="Vo A."/>
            <person name="Wangchuk T."/>
            <person name="Wangdi T."/>
            <person name="Weiand M."/>
            <person name="Wilkinson J."/>
            <person name="Wilson A."/>
            <person name="Yadav S."/>
            <person name="Young G."/>
            <person name="Yu Q."/>
            <person name="Zembek L."/>
            <person name="Zhong D."/>
            <person name="Zimmer A."/>
            <person name="Zwirko Z."/>
            <person name="Jaffe D.B."/>
            <person name="Alvarez P."/>
            <person name="Brockman W."/>
            <person name="Butler J."/>
            <person name="Chin C."/>
            <person name="Gnerre S."/>
            <person name="Grabherr M."/>
            <person name="Kleber M."/>
            <person name="Mauceli E."/>
            <person name="MacCallum I."/>
        </authorList>
    </citation>
    <scope>NUCLEOTIDE SEQUENCE [LARGE SCALE GENOMIC DNA]</scope>
    <source>
        <strain evidence="4">Tucson 14024-0371.13</strain>
    </source>
</reference>
<dbReference type="GO" id="GO:0005576">
    <property type="term" value="C:extracellular region"/>
    <property type="evidence" value="ECO:0007669"/>
    <property type="project" value="InterPro"/>
</dbReference>
<proteinExistence type="predicted"/>
<evidence type="ECO:0000256" key="1">
    <source>
        <dbReference type="SAM" id="SignalP"/>
    </source>
</evidence>
<evidence type="ECO:0000259" key="2">
    <source>
        <dbReference type="PROSITE" id="PS50940"/>
    </source>
</evidence>